<dbReference type="AlphaFoldDB" id="A0A4Y7SXT8"/>
<evidence type="ECO:0000313" key="1">
    <source>
        <dbReference type="EMBL" id="TEB26521.1"/>
    </source>
</evidence>
<name>A0A4Y7SXT8_COPMI</name>
<accession>A0A4Y7SXT8</accession>
<reference evidence="1 2" key="1">
    <citation type="journal article" date="2019" name="Nat. Ecol. Evol.">
        <title>Megaphylogeny resolves global patterns of mushroom evolution.</title>
        <authorList>
            <person name="Varga T."/>
            <person name="Krizsan K."/>
            <person name="Foldi C."/>
            <person name="Dima B."/>
            <person name="Sanchez-Garcia M."/>
            <person name="Sanchez-Ramirez S."/>
            <person name="Szollosi G.J."/>
            <person name="Szarkandi J.G."/>
            <person name="Papp V."/>
            <person name="Albert L."/>
            <person name="Andreopoulos W."/>
            <person name="Angelini C."/>
            <person name="Antonin V."/>
            <person name="Barry K.W."/>
            <person name="Bougher N.L."/>
            <person name="Buchanan P."/>
            <person name="Buyck B."/>
            <person name="Bense V."/>
            <person name="Catcheside P."/>
            <person name="Chovatia M."/>
            <person name="Cooper J."/>
            <person name="Damon W."/>
            <person name="Desjardin D."/>
            <person name="Finy P."/>
            <person name="Geml J."/>
            <person name="Haridas S."/>
            <person name="Hughes K."/>
            <person name="Justo A."/>
            <person name="Karasinski D."/>
            <person name="Kautmanova I."/>
            <person name="Kiss B."/>
            <person name="Kocsube S."/>
            <person name="Kotiranta H."/>
            <person name="LaButti K.M."/>
            <person name="Lechner B.E."/>
            <person name="Liimatainen K."/>
            <person name="Lipzen A."/>
            <person name="Lukacs Z."/>
            <person name="Mihaltcheva S."/>
            <person name="Morgado L.N."/>
            <person name="Niskanen T."/>
            <person name="Noordeloos M.E."/>
            <person name="Ohm R.A."/>
            <person name="Ortiz-Santana B."/>
            <person name="Ovrebo C."/>
            <person name="Racz N."/>
            <person name="Riley R."/>
            <person name="Savchenko A."/>
            <person name="Shiryaev A."/>
            <person name="Soop K."/>
            <person name="Spirin V."/>
            <person name="Szebenyi C."/>
            <person name="Tomsovsky M."/>
            <person name="Tulloss R.E."/>
            <person name="Uehling J."/>
            <person name="Grigoriev I.V."/>
            <person name="Vagvolgyi C."/>
            <person name="Papp T."/>
            <person name="Martin F.M."/>
            <person name="Miettinen O."/>
            <person name="Hibbett D.S."/>
            <person name="Nagy L.G."/>
        </authorList>
    </citation>
    <scope>NUCLEOTIDE SEQUENCE [LARGE SCALE GENOMIC DNA]</scope>
    <source>
        <strain evidence="1 2">FP101781</strain>
    </source>
</reference>
<comment type="caution">
    <text evidence="1">The sequence shown here is derived from an EMBL/GenBank/DDBJ whole genome shotgun (WGS) entry which is preliminary data.</text>
</comment>
<keyword evidence="2" id="KW-1185">Reference proteome</keyword>
<dbReference type="EMBL" id="QPFP01000048">
    <property type="protein sequence ID" value="TEB26521.1"/>
    <property type="molecule type" value="Genomic_DNA"/>
</dbReference>
<organism evidence="1 2">
    <name type="scientific">Coprinellus micaceus</name>
    <name type="common">Glistening ink-cap mushroom</name>
    <name type="synonym">Coprinus micaceus</name>
    <dbReference type="NCBI Taxonomy" id="71717"/>
    <lineage>
        <taxon>Eukaryota</taxon>
        <taxon>Fungi</taxon>
        <taxon>Dikarya</taxon>
        <taxon>Basidiomycota</taxon>
        <taxon>Agaricomycotina</taxon>
        <taxon>Agaricomycetes</taxon>
        <taxon>Agaricomycetidae</taxon>
        <taxon>Agaricales</taxon>
        <taxon>Agaricineae</taxon>
        <taxon>Psathyrellaceae</taxon>
        <taxon>Coprinellus</taxon>
    </lineage>
</organism>
<proteinExistence type="predicted"/>
<protein>
    <submittedName>
        <fullName evidence="1">Uncharacterized protein</fullName>
    </submittedName>
</protein>
<gene>
    <name evidence="1" type="ORF">FA13DRAFT_1042506</name>
</gene>
<sequence>MMWPRRSQRGPLARPVFAFVVAPWLPGTLRAHDRALTAEGLLGMIGWWRIGRKGRLEVSESQPTRVHKEAIPRGLHCLPYSRSNIRRPMVAHPVSYGTSRLHSRCFKSHRKPTRMHITCRMCIT</sequence>
<evidence type="ECO:0000313" key="2">
    <source>
        <dbReference type="Proteomes" id="UP000298030"/>
    </source>
</evidence>
<dbReference type="Proteomes" id="UP000298030">
    <property type="component" value="Unassembled WGS sequence"/>
</dbReference>